<keyword evidence="4" id="KW-1185">Reference proteome</keyword>
<feature type="transmembrane region" description="Helical" evidence="1">
    <location>
        <begin position="83"/>
        <end position="100"/>
    </location>
</feature>
<evidence type="ECO:0000313" key="3">
    <source>
        <dbReference type="EMBL" id="EER91401.1"/>
    </source>
</evidence>
<name>C5WWC2_SORBI</name>
<dbReference type="HOGENOM" id="CLU_141917_0_0_1"/>
<dbReference type="Proteomes" id="UP000000768">
    <property type="component" value="Chromosome 1"/>
</dbReference>
<reference evidence="3 4" key="1">
    <citation type="journal article" date="2009" name="Nature">
        <title>The Sorghum bicolor genome and the diversification of grasses.</title>
        <authorList>
            <person name="Paterson A.H."/>
            <person name="Bowers J.E."/>
            <person name="Bruggmann R."/>
            <person name="Dubchak I."/>
            <person name="Grimwood J."/>
            <person name="Gundlach H."/>
            <person name="Haberer G."/>
            <person name="Hellsten U."/>
            <person name="Mitros T."/>
            <person name="Poliakov A."/>
            <person name="Schmutz J."/>
            <person name="Spannagl M."/>
            <person name="Tang H."/>
            <person name="Wang X."/>
            <person name="Wicker T."/>
            <person name="Bharti A.K."/>
            <person name="Chapman J."/>
            <person name="Feltus F.A."/>
            <person name="Gowik U."/>
            <person name="Grigoriev I.V."/>
            <person name="Lyons E."/>
            <person name="Maher C.A."/>
            <person name="Martis M."/>
            <person name="Narechania A."/>
            <person name="Otillar R.P."/>
            <person name="Penning B.W."/>
            <person name="Salamov A.A."/>
            <person name="Wang Y."/>
            <person name="Zhang L."/>
            <person name="Carpita N.C."/>
            <person name="Freeling M."/>
            <person name="Gingle A.R."/>
            <person name="Hash C.T."/>
            <person name="Keller B."/>
            <person name="Klein P."/>
            <person name="Kresovich S."/>
            <person name="McCann M.C."/>
            <person name="Ming R."/>
            <person name="Peterson D.G."/>
            <person name="Mehboob-ur-Rahman"/>
            <person name="Ware D."/>
            <person name="Westhoff P."/>
            <person name="Mayer K.F."/>
            <person name="Messing J."/>
            <person name="Rokhsar D.S."/>
        </authorList>
    </citation>
    <scope>NUCLEOTIDE SEQUENCE [LARGE SCALE GENOMIC DNA]</scope>
    <source>
        <strain evidence="4">cv. BTx623</strain>
    </source>
</reference>
<dbReference type="PANTHER" id="PTHR34558:SF11">
    <property type="match status" value="1"/>
</dbReference>
<dbReference type="KEGG" id="sbi:8067068"/>
<keyword evidence="1" id="KW-0812">Transmembrane</keyword>
<reference evidence="4" key="2">
    <citation type="journal article" date="2018" name="Plant J.">
        <title>The Sorghum bicolor reference genome: improved assembly, gene annotations, a transcriptome atlas, and signatures of genome organization.</title>
        <authorList>
            <person name="McCormick R.F."/>
            <person name="Truong S.K."/>
            <person name="Sreedasyam A."/>
            <person name="Jenkins J."/>
            <person name="Shu S."/>
            <person name="Sims D."/>
            <person name="Kennedy M."/>
            <person name="Amirebrahimi M."/>
            <person name="Weers B.D."/>
            <person name="McKinley B."/>
            <person name="Mattison A."/>
            <person name="Morishige D.T."/>
            <person name="Grimwood J."/>
            <person name="Schmutz J."/>
            <person name="Mullet J.E."/>
        </authorList>
    </citation>
    <scope>NUCLEOTIDE SEQUENCE [LARGE SCALE GENOMIC DNA]</scope>
    <source>
        <strain evidence="4">cv. BTx623</strain>
    </source>
</reference>
<keyword evidence="2" id="KW-0732">Signal</keyword>
<dbReference type="eggNOG" id="ENOG502R5HF">
    <property type="taxonomic scope" value="Eukaryota"/>
</dbReference>
<evidence type="ECO:0000256" key="2">
    <source>
        <dbReference type="SAM" id="SignalP"/>
    </source>
</evidence>
<dbReference type="OrthoDB" id="686454at2759"/>
<dbReference type="EMBL" id="CM000760">
    <property type="protein sequence ID" value="EER91401.1"/>
    <property type="molecule type" value="Genomic_DNA"/>
</dbReference>
<dbReference type="Gramene" id="EER91401">
    <property type="protein sequence ID" value="EER91401"/>
    <property type="gene ID" value="SORBI_3001G199700"/>
</dbReference>
<sequence>MANRCSFLSSSLPRLLLLLVAVLGALLLLHGEGAMASRPLLGLGLGIAEPPASPGAVAAAGPGAAAQVGEGGRPDRSEAGAEVILAGFASALAVVIFCYIRVTRVSSSGVGVGEKHESLGGF</sequence>
<proteinExistence type="predicted"/>
<gene>
    <name evidence="3" type="ORF">SORBI_3001G199700</name>
</gene>
<keyword evidence="1" id="KW-0472">Membrane</keyword>
<evidence type="ECO:0000313" key="4">
    <source>
        <dbReference type="Proteomes" id="UP000000768"/>
    </source>
</evidence>
<accession>C5WWC2</accession>
<dbReference type="InParanoid" id="C5WWC2"/>
<feature type="chain" id="PRO_5002958402" evidence="2">
    <location>
        <begin position="37"/>
        <end position="122"/>
    </location>
</feature>
<dbReference type="FunCoup" id="C5WWC2">
    <property type="interactions" value="347"/>
</dbReference>
<organism evidence="3 4">
    <name type="scientific">Sorghum bicolor</name>
    <name type="common">Sorghum</name>
    <name type="synonym">Sorghum vulgare</name>
    <dbReference type="NCBI Taxonomy" id="4558"/>
    <lineage>
        <taxon>Eukaryota</taxon>
        <taxon>Viridiplantae</taxon>
        <taxon>Streptophyta</taxon>
        <taxon>Embryophyta</taxon>
        <taxon>Tracheophyta</taxon>
        <taxon>Spermatophyta</taxon>
        <taxon>Magnoliopsida</taxon>
        <taxon>Liliopsida</taxon>
        <taxon>Poales</taxon>
        <taxon>Poaceae</taxon>
        <taxon>PACMAD clade</taxon>
        <taxon>Panicoideae</taxon>
        <taxon>Andropogonodae</taxon>
        <taxon>Andropogoneae</taxon>
        <taxon>Sorghinae</taxon>
        <taxon>Sorghum</taxon>
    </lineage>
</organism>
<dbReference type="AlphaFoldDB" id="C5WWC2"/>
<keyword evidence="1" id="KW-1133">Transmembrane helix</keyword>
<evidence type="ECO:0000256" key="1">
    <source>
        <dbReference type="SAM" id="Phobius"/>
    </source>
</evidence>
<protein>
    <submittedName>
        <fullName evidence="3">Uncharacterized protein</fullName>
    </submittedName>
</protein>
<feature type="signal peptide" evidence="2">
    <location>
        <begin position="1"/>
        <end position="36"/>
    </location>
</feature>
<dbReference type="OMA" id="FLYIRIT"/>
<dbReference type="PANTHER" id="PTHR34558">
    <property type="entry name" value="EXPRESSED PROTEIN"/>
    <property type="match status" value="1"/>
</dbReference>